<dbReference type="Gene3D" id="3.90.1150.10">
    <property type="entry name" value="Aspartate Aminotransferase, domain 1"/>
    <property type="match status" value="1"/>
</dbReference>
<evidence type="ECO:0000256" key="3">
    <source>
        <dbReference type="ARBA" id="ARBA00006490"/>
    </source>
</evidence>
<keyword evidence="6" id="KW-0479">Metal-binding</keyword>
<evidence type="ECO:0000256" key="4">
    <source>
        <dbReference type="ARBA" id="ARBA00013558"/>
    </source>
</evidence>
<dbReference type="EMBL" id="FXTK01000003">
    <property type="protein sequence ID" value="SMO52999.1"/>
    <property type="molecule type" value="Genomic_DNA"/>
</dbReference>
<feature type="domain" description="Aminotransferase class V" evidence="11">
    <location>
        <begin position="4"/>
        <end position="81"/>
    </location>
</feature>
<dbReference type="PANTHER" id="PTHR11601:SF34">
    <property type="entry name" value="CYSTEINE DESULFURASE"/>
    <property type="match status" value="1"/>
</dbReference>
<accession>A0A521C0N0</accession>
<evidence type="ECO:0000256" key="5">
    <source>
        <dbReference type="ARBA" id="ARBA00022679"/>
    </source>
</evidence>
<dbReference type="GO" id="GO:0046872">
    <property type="term" value="F:metal ion binding"/>
    <property type="evidence" value="ECO:0007669"/>
    <property type="project" value="UniProtKB-KW"/>
</dbReference>
<dbReference type="PANTHER" id="PTHR11601">
    <property type="entry name" value="CYSTEINE DESULFURYLASE FAMILY MEMBER"/>
    <property type="match status" value="1"/>
</dbReference>
<evidence type="ECO:0000313" key="12">
    <source>
        <dbReference type="EMBL" id="SMO52999.1"/>
    </source>
</evidence>
<dbReference type="InterPro" id="IPR000192">
    <property type="entry name" value="Aminotrans_V_dom"/>
</dbReference>
<evidence type="ECO:0000256" key="7">
    <source>
        <dbReference type="ARBA" id="ARBA00022898"/>
    </source>
</evidence>
<dbReference type="GO" id="GO:0051536">
    <property type="term" value="F:iron-sulfur cluster binding"/>
    <property type="evidence" value="ECO:0007669"/>
    <property type="project" value="UniProtKB-KW"/>
</dbReference>
<keyword evidence="5" id="KW-0808">Transferase</keyword>
<dbReference type="PIRSF" id="PIRSF005572">
    <property type="entry name" value="NifS"/>
    <property type="match status" value="1"/>
</dbReference>
<protein>
    <recommendedName>
        <fullName evidence="4">Cysteine desulfurase</fullName>
    </recommendedName>
</protein>
<dbReference type="Gene3D" id="3.40.640.10">
    <property type="entry name" value="Type I PLP-dependent aspartate aminotransferase-like (Major domain)"/>
    <property type="match status" value="1"/>
</dbReference>
<evidence type="ECO:0000256" key="8">
    <source>
        <dbReference type="ARBA" id="ARBA00023004"/>
    </source>
</evidence>
<dbReference type="SUPFAM" id="SSF53383">
    <property type="entry name" value="PLP-dependent transferases"/>
    <property type="match status" value="1"/>
</dbReference>
<comment type="similarity">
    <text evidence="3">Belongs to the class-V pyridoxal-phosphate-dependent aminotransferase family. NifS/IscS subfamily.</text>
</comment>
<dbReference type="AlphaFoldDB" id="A0A521C0N0"/>
<name>A0A521C0N0_9RHOB</name>
<dbReference type="GO" id="GO:0031071">
    <property type="term" value="F:cysteine desulfurase activity"/>
    <property type="evidence" value="ECO:0007669"/>
    <property type="project" value="UniProtKB-EC"/>
</dbReference>
<gene>
    <name evidence="12" type="ORF">SAMN06265221_103308</name>
</gene>
<keyword evidence="8" id="KW-0408">Iron</keyword>
<evidence type="ECO:0000256" key="6">
    <source>
        <dbReference type="ARBA" id="ARBA00022723"/>
    </source>
</evidence>
<comment type="catalytic activity">
    <reaction evidence="10">
        <text>(sulfur carrier)-H + L-cysteine = (sulfur carrier)-SH + L-alanine</text>
        <dbReference type="Rhea" id="RHEA:43892"/>
        <dbReference type="Rhea" id="RHEA-COMP:14737"/>
        <dbReference type="Rhea" id="RHEA-COMP:14739"/>
        <dbReference type="ChEBI" id="CHEBI:29917"/>
        <dbReference type="ChEBI" id="CHEBI:35235"/>
        <dbReference type="ChEBI" id="CHEBI:57972"/>
        <dbReference type="ChEBI" id="CHEBI:64428"/>
        <dbReference type="EC" id="2.8.1.7"/>
    </reaction>
</comment>
<evidence type="ECO:0000256" key="2">
    <source>
        <dbReference type="ARBA" id="ARBA00003120"/>
    </source>
</evidence>
<dbReference type="InterPro" id="IPR015422">
    <property type="entry name" value="PyrdxlP-dep_Trfase_small"/>
</dbReference>
<sequence>MNRTYLDWNATAPLRPEAREAMLSATEIVGNPSSVHAEGRAAKSALERAREDVAAALGAEGADVIFTSGATESAALVLQGRDLACAGVEHAAVLAWVRPELAVDAAGIVTVPDPARATLQLANPETGVIQDLPHGLAVSDMTQAFGKIPFAFNWLGIEAGFVSAHKLGGPRGIGALVVKRGTEIEARLKGGGQEQGRRAGTENLIGIMGFAAAARAAQADLDRGIPEKMAEIRDSLMAALESQTEMVTFPGRESRRLPNTLSILTPGWRGETQVMQMDLAGFAVSAGSACSSGKVRPSSVLTAMGIAAEWAGDAIRVSIGPTTDGRDVVRFADAWLAAHARWRQRNDTRETAGRV</sequence>
<dbReference type="InterPro" id="IPR015424">
    <property type="entry name" value="PyrdxlP-dep_Trfase"/>
</dbReference>
<reference evidence="12 13" key="1">
    <citation type="submission" date="2017-05" db="EMBL/GenBank/DDBJ databases">
        <authorList>
            <person name="Varghese N."/>
            <person name="Submissions S."/>
        </authorList>
    </citation>
    <scope>NUCLEOTIDE SEQUENCE [LARGE SCALE GENOMIC DNA]</scope>
    <source>
        <strain evidence="12 13">DSM 100094</strain>
    </source>
</reference>
<dbReference type="InterPro" id="IPR015421">
    <property type="entry name" value="PyrdxlP-dep_Trfase_major"/>
</dbReference>
<evidence type="ECO:0000313" key="13">
    <source>
        <dbReference type="Proteomes" id="UP000319014"/>
    </source>
</evidence>
<dbReference type="OrthoDB" id="9808002at2"/>
<dbReference type="Pfam" id="PF00266">
    <property type="entry name" value="Aminotran_5"/>
    <property type="match status" value="2"/>
</dbReference>
<proteinExistence type="inferred from homology"/>
<dbReference type="InterPro" id="IPR016454">
    <property type="entry name" value="Cysteine_dSase"/>
</dbReference>
<keyword evidence="7" id="KW-0663">Pyridoxal phosphate</keyword>
<keyword evidence="9" id="KW-0411">Iron-sulfur</keyword>
<evidence type="ECO:0000259" key="11">
    <source>
        <dbReference type="Pfam" id="PF00266"/>
    </source>
</evidence>
<evidence type="ECO:0000256" key="1">
    <source>
        <dbReference type="ARBA" id="ARBA00001933"/>
    </source>
</evidence>
<dbReference type="RefSeq" id="WP_142662158.1">
    <property type="nucleotide sequence ID" value="NZ_FXTK01000003.1"/>
</dbReference>
<dbReference type="Proteomes" id="UP000319014">
    <property type="component" value="Unassembled WGS sequence"/>
</dbReference>
<evidence type="ECO:0000256" key="10">
    <source>
        <dbReference type="ARBA" id="ARBA00050776"/>
    </source>
</evidence>
<comment type="cofactor">
    <cofactor evidence="1">
        <name>pyridoxal 5'-phosphate</name>
        <dbReference type="ChEBI" id="CHEBI:597326"/>
    </cofactor>
</comment>
<comment type="function">
    <text evidence="2">Catalyzes the removal of elemental sulfur atoms from cysteine to produce alanine. Seems to participate in the biosynthesis of the nitrogenase metalloclusters by providing the inorganic sulfur required for the Fe-S core formation.</text>
</comment>
<organism evidence="12 13">
    <name type="scientific">Paracoccus laeviglucosivorans</name>
    <dbReference type="NCBI Taxonomy" id="1197861"/>
    <lineage>
        <taxon>Bacteria</taxon>
        <taxon>Pseudomonadati</taxon>
        <taxon>Pseudomonadota</taxon>
        <taxon>Alphaproteobacteria</taxon>
        <taxon>Rhodobacterales</taxon>
        <taxon>Paracoccaceae</taxon>
        <taxon>Paracoccus</taxon>
    </lineage>
</organism>
<keyword evidence="13" id="KW-1185">Reference proteome</keyword>
<feature type="domain" description="Aminotransferase class V" evidence="11">
    <location>
        <begin position="136"/>
        <end position="331"/>
    </location>
</feature>
<evidence type="ECO:0000256" key="9">
    <source>
        <dbReference type="ARBA" id="ARBA00023014"/>
    </source>
</evidence>
<dbReference type="Gene3D" id="1.10.260.50">
    <property type="match status" value="1"/>
</dbReference>